<name>A0A9X1Z8V9_9GAMM</name>
<proteinExistence type="predicted"/>
<organism evidence="2 3">
    <name type="scientific">Shewanella algicola</name>
    <dbReference type="NCBI Taxonomy" id="640633"/>
    <lineage>
        <taxon>Bacteria</taxon>
        <taxon>Pseudomonadati</taxon>
        <taxon>Pseudomonadota</taxon>
        <taxon>Gammaproteobacteria</taxon>
        <taxon>Alteromonadales</taxon>
        <taxon>Shewanellaceae</taxon>
        <taxon>Shewanella</taxon>
    </lineage>
</organism>
<evidence type="ECO:0000313" key="3">
    <source>
        <dbReference type="Proteomes" id="UP001139408"/>
    </source>
</evidence>
<feature type="region of interest" description="Disordered" evidence="1">
    <location>
        <begin position="1"/>
        <end position="43"/>
    </location>
</feature>
<sequence length="209" mass="24152">MASEALDTSKPNVKHPLSFNAYQAQNNQPDDRSDAIDEDESTIDVEDEPSTAEYIEFDDVILNRRDSIVYSAYKYRLLSTTEMIEFLSRKFDCEPNTILADLSALRSKAAFCVHKERVHKKLTAVAKRKLYFKAQCEKAISDAMDSSIPFDCDKIVDLSLRYELSPKQIYDEILCYKRISTQIRRLRDQHKKLPVLRAVLKCAKLNLVY</sequence>
<gene>
    <name evidence="2" type="ORF">L2749_19810</name>
</gene>
<dbReference type="RefSeq" id="WP_188926815.1">
    <property type="nucleotide sequence ID" value="NZ_BMQI01000057.1"/>
</dbReference>
<accession>A0A9X1Z8V9</accession>
<evidence type="ECO:0000256" key="1">
    <source>
        <dbReference type="SAM" id="MobiDB-lite"/>
    </source>
</evidence>
<dbReference type="EMBL" id="JAKILJ010000063">
    <property type="protein sequence ID" value="MCL1107464.1"/>
    <property type="molecule type" value="Genomic_DNA"/>
</dbReference>
<dbReference type="AlphaFoldDB" id="A0A9X1Z8V9"/>
<comment type="caution">
    <text evidence="2">The sequence shown here is derived from an EMBL/GenBank/DDBJ whole genome shotgun (WGS) entry which is preliminary data.</text>
</comment>
<evidence type="ECO:0000313" key="2">
    <source>
        <dbReference type="EMBL" id="MCL1107464.1"/>
    </source>
</evidence>
<keyword evidence="3" id="KW-1185">Reference proteome</keyword>
<dbReference type="Proteomes" id="UP001139408">
    <property type="component" value="Unassembled WGS sequence"/>
</dbReference>
<protein>
    <submittedName>
        <fullName evidence="2">Uncharacterized protein</fullName>
    </submittedName>
</protein>
<reference evidence="2" key="1">
    <citation type="submission" date="2022-01" db="EMBL/GenBank/DDBJ databases">
        <title>Whole genome-based taxonomy of the Shewanellaceae.</title>
        <authorList>
            <person name="Martin-Rodriguez A.J."/>
        </authorList>
    </citation>
    <scope>NUCLEOTIDE SEQUENCE</scope>
    <source>
        <strain evidence="2">DSM 23803</strain>
    </source>
</reference>